<gene>
    <name evidence="6" type="ORF">GCM10008927_29880</name>
</gene>
<dbReference type="SUPFAM" id="SSF161084">
    <property type="entry name" value="MAPEG domain-like"/>
    <property type="match status" value="1"/>
</dbReference>
<keyword evidence="3 5" id="KW-1133">Transmembrane helix</keyword>
<dbReference type="Pfam" id="PF01124">
    <property type="entry name" value="MAPEG"/>
    <property type="match status" value="1"/>
</dbReference>
<dbReference type="PANTHER" id="PTHR35814:SF1">
    <property type="entry name" value="GLUTATHIONE S-TRANSFERASE-RELATED"/>
    <property type="match status" value="1"/>
</dbReference>
<comment type="caution">
    <text evidence="6">The sequence shown here is derived from an EMBL/GenBank/DDBJ whole genome shotgun (WGS) entry which is preliminary data.</text>
</comment>
<comment type="subcellular location">
    <subcellularLocation>
        <location evidence="1">Membrane</location>
    </subcellularLocation>
</comment>
<sequence length="131" mass="14580">MTNLIVTSTTAVIMAIWMLAQTISVIKMRRSERIVHGDANNKTVMKRIRGHANNVEQAPLFLILLGLVEYQQMASCTVLAIVAAIFVIGRLSHGYYFLDIGAKHTFRQYGMLATMIAQIAIILCLIIGLLF</sequence>
<feature type="transmembrane region" description="Helical" evidence="5">
    <location>
        <begin position="110"/>
        <end position="130"/>
    </location>
</feature>
<evidence type="ECO:0000256" key="1">
    <source>
        <dbReference type="ARBA" id="ARBA00004370"/>
    </source>
</evidence>
<keyword evidence="7" id="KW-1185">Reference proteome</keyword>
<evidence type="ECO:0000256" key="5">
    <source>
        <dbReference type="SAM" id="Phobius"/>
    </source>
</evidence>
<name>A0ABQ3DB98_9RHOB</name>
<dbReference type="Proteomes" id="UP000634455">
    <property type="component" value="Unassembled WGS sequence"/>
</dbReference>
<keyword evidence="2 5" id="KW-0812">Transmembrane</keyword>
<dbReference type="RefSeq" id="WP_189641548.1">
    <property type="nucleotide sequence ID" value="NZ_BMZF01000014.1"/>
</dbReference>
<proteinExistence type="predicted"/>
<feature type="transmembrane region" description="Helical" evidence="5">
    <location>
        <begin position="78"/>
        <end position="98"/>
    </location>
</feature>
<evidence type="ECO:0000256" key="2">
    <source>
        <dbReference type="ARBA" id="ARBA00022692"/>
    </source>
</evidence>
<evidence type="ECO:0000313" key="7">
    <source>
        <dbReference type="Proteomes" id="UP000634455"/>
    </source>
</evidence>
<evidence type="ECO:0000256" key="3">
    <source>
        <dbReference type="ARBA" id="ARBA00022989"/>
    </source>
</evidence>
<dbReference type="EMBL" id="BMZF01000014">
    <property type="protein sequence ID" value="GHA62502.1"/>
    <property type="molecule type" value="Genomic_DNA"/>
</dbReference>
<protein>
    <recommendedName>
        <fullName evidence="8">Glutathione S-transferase</fullName>
    </recommendedName>
</protein>
<accession>A0ABQ3DB98</accession>
<dbReference type="Gene3D" id="1.20.120.550">
    <property type="entry name" value="Membrane associated eicosanoid/glutathione metabolism-like domain"/>
    <property type="match status" value="1"/>
</dbReference>
<dbReference type="PANTHER" id="PTHR35814">
    <property type="match status" value="1"/>
</dbReference>
<keyword evidence="4 5" id="KW-0472">Membrane</keyword>
<dbReference type="InterPro" id="IPR001129">
    <property type="entry name" value="Membr-assoc_MAPEG"/>
</dbReference>
<evidence type="ECO:0000313" key="6">
    <source>
        <dbReference type="EMBL" id="GHA62502.1"/>
    </source>
</evidence>
<reference evidence="7" key="1">
    <citation type="journal article" date="2019" name="Int. J. Syst. Evol. Microbiol.">
        <title>The Global Catalogue of Microorganisms (GCM) 10K type strain sequencing project: providing services to taxonomists for standard genome sequencing and annotation.</title>
        <authorList>
            <consortium name="The Broad Institute Genomics Platform"/>
            <consortium name="The Broad Institute Genome Sequencing Center for Infectious Disease"/>
            <person name="Wu L."/>
            <person name="Ma J."/>
        </authorList>
    </citation>
    <scope>NUCLEOTIDE SEQUENCE [LARGE SCALE GENOMIC DNA]</scope>
    <source>
        <strain evidence="7">KCTC 32465</strain>
    </source>
</reference>
<feature type="transmembrane region" description="Helical" evidence="5">
    <location>
        <begin position="6"/>
        <end position="26"/>
    </location>
</feature>
<evidence type="ECO:0008006" key="8">
    <source>
        <dbReference type="Google" id="ProtNLM"/>
    </source>
</evidence>
<dbReference type="InterPro" id="IPR023352">
    <property type="entry name" value="MAPEG-like_dom_sf"/>
</dbReference>
<organism evidence="6 7">
    <name type="scientific">Paramylibacter ulvae</name>
    <dbReference type="NCBI Taxonomy" id="1651968"/>
    <lineage>
        <taxon>Bacteria</taxon>
        <taxon>Pseudomonadati</taxon>
        <taxon>Pseudomonadota</taxon>
        <taxon>Alphaproteobacteria</taxon>
        <taxon>Rhodobacterales</taxon>
        <taxon>Paracoccaceae</taxon>
        <taxon>Paramylibacter</taxon>
    </lineage>
</organism>
<evidence type="ECO:0000256" key="4">
    <source>
        <dbReference type="ARBA" id="ARBA00023136"/>
    </source>
</evidence>